<sequence length="157" mass="17322">MGQALAANCLAISKLRRWKVSAKEEALKAARLSQRVGGLEQEVTGLQKELQRSQEEAKALLTEYSKEALALSDKNAKLQAEEERLKEDLAKKGEELAQKDEQMEKTKEPLTNNASNSYMAGFDDVVAQASGIYPDTDFSQLGLGKVVVHGRLVDEEE</sequence>
<evidence type="ECO:0000313" key="2">
    <source>
        <dbReference type="EMBL" id="KAK7382550.1"/>
    </source>
</evidence>
<name>A0AAN9RSU2_PHACN</name>
<proteinExistence type="predicted"/>
<gene>
    <name evidence="2" type="ORF">VNO80_01436</name>
</gene>
<evidence type="ECO:0000313" key="3">
    <source>
        <dbReference type="Proteomes" id="UP001374584"/>
    </source>
</evidence>
<feature type="compositionally biased region" description="Basic and acidic residues" evidence="1">
    <location>
        <begin position="80"/>
        <end position="108"/>
    </location>
</feature>
<reference evidence="2 3" key="1">
    <citation type="submission" date="2024-01" db="EMBL/GenBank/DDBJ databases">
        <title>The genomes of 5 underutilized Papilionoideae crops provide insights into root nodulation and disease resistanc.</title>
        <authorList>
            <person name="Jiang F."/>
        </authorList>
    </citation>
    <scope>NUCLEOTIDE SEQUENCE [LARGE SCALE GENOMIC DNA]</scope>
    <source>
        <strain evidence="2">JINMINGXINNONG_FW02</strain>
        <tissue evidence="2">Leaves</tissue>
    </source>
</reference>
<dbReference type="Proteomes" id="UP001374584">
    <property type="component" value="Unassembled WGS sequence"/>
</dbReference>
<feature type="region of interest" description="Disordered" evidence="1">
    <location>
        <begin position="80"/>
        <end position="116"/>
    </location>
</feature>
<protein>
    <submittedName>
        <fullName evidence="2">Uncharacterized protein</fullName>
    </submittedName>
</protein>
<dbReference type="AlphaFoldDB" id="A0AAN9RSU2"/>
<keyword evidence="3" id="KW-1185">Reference proteome</keyword>
<dbReference type="EMBL" id="JAYMYR010000001">
    <property type="protein sequence ID" value="KAK7382550.1"/>
    <property type="molecule type" value="Genomic_DNA"/>
</dbReference>
<organism evidence="2 3">
    <name type="scientific">Phaseolus coccineus</name>
    <name type="common">Scarlet runner bean</name>
    <name type="synonym">Phaseolus multiflorus</name>
    <dbReference type="NCBI Taxonomy" id="3886"/>
    <lineage>
        <taxon>Eukaryota</taxon>
        <taxon>Viridiplantae</taxon>
        <taxon>Streptophyta</taxon>
        <taxon>Embryophyta</taxon>
        <taxon>Tracheophyta</taxon>
        <taxon>Spermatophyta</taxon>
        <taxon>Magnoliopsida</taxon>
        <taxon>eudicotyledons</taxon>
        <taxon>Gunneridae</taxon>
        <taxon>Pentapetalae</taxon>
        <taxon>rosids</taxon>
        <taxon>fabids</taxon>
        <taxon>Fabales</taxon>
        <taxon>Fabaceae</taxon>
        <taxon>Papilionoideae</taxon>
        <taxon>50 kb inversion clade</taxon>
        <taxon>NPAAA clade</taxon>
        <taxon>indigoferoid/millettioid clade</taxon>
        <taxon>Phaseoleae</taxon>
        <taxon>Phaseolus</taxon>
    </lineage>
</organism>
<evidence type="ECO:0000256" key="1">
    <source>
        <dbReference type="SAM" id="MobiDB-lite"/>
    </source>
</evidence>
<comment type="caution">
    <text evidence="2">The sequence shown here is derived from an EMBL/GenBank/DDBJ whole genome shotgun (WGS) entry which is preliminary data.</text>
</comment>
<accession>A0AAN9RSU2</accession>